<keyword evidence="2" id="KW-1185">Reference proteome</keyword>
<organism evidence="1 2">
    <name type="scientific">Ketogulonicigenium robustum</name>
    <dbReference type="NCBI Taxonomy" id="92947"/>
    <lineage>
        <taxon>Bacteria</taxon>
        <taxon>Pseudomonadati</taxon>
        <taxon>Pseudomonadota</taxon>
        <taxon>Alphaproteobacteria</taxon>
        <taxon>Rhodobacterales</taxon>
        <taxon>Roseobacteraceae</taxon>
        <taxon>Ketogulonicigenium</taxon>
    </lineage>
</organism>
<dbReference type="EMBL" id="CP019937">
    <property type="protein sequence ID" value="ARO13833.1"/>
    <property type="molecule type" value="Genomic_DNA"/>
</dbReference>
<name>A0A1W6NXF0_9RHOB</name>
<evidence type="ECO:0000313" key="2">
    <source>
        <dbReference type="Proteomes" id="UP000242447"/>
    </source>
</evidence>
<dbReference type="KEGG" id="kro:BVG79_00479"/>
<protein>
    <submittedName>
        <fullName evidence="1">Uncharacterized protein</fullName>
    </submittedName>
</protein>
<sequence length="105" mass="11334">MAAPYRRGRDHMLASLAPLDRGGIDMDQTLAISRRSSGLAMPPENGGLPQASPCLATPTCSSCARDAKPYRPGSNIKAELRHDTSGCRRRCRVCRPSTGPEPAWQ</sequence>
<reference evidence="1 2" key="1">
    <citation type="submission" date="2017-02" db="EMBL/GenBank/DDBJ databases">
        <title>Ketogulonicigenium robustum SPU B003 Genome sequencing and assembly.</title>
        <authorList>
            <person name="Li Y."/>
            <person name="Liu L."/>
            <person name="Wang C."/>
            <person name="Zhang M."/>
            <person name="Zhang T."/>
            <person name="Zhang Y."/>
        </authorList>
    </citation>
    <scope>NUCLEOTIDE SEQUENCE [LARGE SCALE GENOMIC DNA]</scope>
    <source>
        <strain evidence="1 2">SPU_B003</strain>
    </source>
</reference>
<proteinExistence type="predicted"/>
<gene>
    <name evidence="1" type="ORF">BVG79_00479</name>
</gene>
<dbReference type="AlphaFoldDB" id="A0A1W6NXF0"/>
<accession>A0A1W6NXF0</accession>
<dbReference type="Proteomes" id="UP000242447">
    <property type="component" value="Chromosome"/>
</dbReference>
<dbReference type="STRING" id="92947.BVG79_00479"/>
<evidence type="ECO:0000313" key="1">
    <source>
        <dbReference type="EMBL" id="ARO13833.1"/>
    </source>
</evidence>